<evidence type="ECO:0000256" key="11">
    <source>
        <dbReference type="ARBA" id="ARBA00023136"/>
    </source>
</evidence>
<evidence type="ECO:0000256" key="2">
    <source>
        <dbReference type="ARBA" id="ARBA00008892"/>
    </source>
</evidence>
<dbReference type="RefSeq" id="YP_009029706.1">
    <property type="nucleotide sequence ID" value="NC_024095.1"/>
</dbReference>
<dbReference type="GO" id="GO:0046933">
    <property type="term" value="F:proton-transporting ATP synthase activity, rotational mechanism"/>
    <property type="evidence" value="ECO:0007669"/>
    <property type="project" value="TreeGrafter"/>
</dbReference>
<keyword evidence="11 13" id="KW-0472">Membrane</keyword>
<keyword evidence="7 13" id="KW-0375">Hydrogen ion transport</keyword>
<keyword evidence="4 13" id="KW-0813">Transport</keyword>
<protein>
    <recommendedName>
        <fullName evidence="3 13">ATP synthase protein 8</fullName>
    </recommendedName>
</protein>
<keyword evidence="8 13" id="KW-1133">Transmembrane helix</keyword>
<dbReference type="GeneID" id="19351061"/>
<evidence type="ECO:0000256" key="13">
    <source>
        <dbReference type="RuleBase" id="RU368038"/>
    </source>
</evidence>
<evidence type="ECO:0000256" key="4">
    <source>
        <dbReference type="ARBA" id="ARBA00022448"/>
    </source>
</evidence>
<dbReference type="GO" id="GO:0005743">
    <property type="term" value="C:mitochondrial inner membrane"/>
    <property type="evidence" value="ECO:0007669"/>
    <property type="project" value="UniProtKB-SubCell"/>
</dbReference>
<dbReference type="GO" id="GO:0016787">
    <property type="term" value="F:hydrolase activity"/>
    <property type="evidence" value="ECO:0007669"/>
    <property type="project" value="UniProtKB-KW"/>
</dbReference>
<keyword evidence="6 13" id="KW-0812">Transmembrane</keyword>
<organism evidence="14">
    <name type="scientific">Magnusiomyces capitatus</name>
    <dbReference type="NCBI Taxonomy" id="1095183"/>
    <lineage>
        <taxon>Eukaryota</taxon>
        <taxon>Fungi</taxon>
        <taxon>Dikarya</taxon>
        <taxon>Ascomycota</taxon>
        <taxon>Saccharomycotina</taxon>
        <taxon>Dipodascomycetes</taxon>
        <taxon>Dipodascales</taxon>
        <taxon>Dipodascaceae</taxon>
        <taxon>Magnusiomyces</taxon>
    </lineage>
</organism>
<dbReference type="EMBL" id="KJ459952">
    <property type="protein sequence ID" value="AHY04960.1"/>
    <property type="molecule type" value="Genomic_DNA"/>
</dbReference>
<name>A0A023UMY0_9ASCO</name>
<evidence type="ECO:0000256" key="8">
    <source>
        <dbReference type="ARBA" id="ARBA00022989"/>
    </source>
</evidence>
<evidence type="ECO:0000256" key="3">
    <source>
        <dbReference type="ARBA" id="ARBA00019651"/>
    </source>
</evidence>
<dbReference type="InterPro" id="IPR009230">
    <property type="entry name" value="ATP_synth_su8_fun"/>
</dbReference>
<evidence type="ECO:0000256" key="9">
    <source>
        <dbReference type="ARBA" id="ARBA00023065"/>
    </source>
</evidence>
<evidence type="ECO:0000313" key="14">
    <source>
        <dbReference type="EMBL" id="AHY04960.1"/>
    </source>
</evidence>
<evidence type="ECO:0000256" key="12">
    <source>
        <dbReference type="ARBA" id="ARBA00023310"/>
    </source>
</evidence>
<comment type="similarity">
    <text evidence="2 13">Belongs to the ATPase protein 8 family.</text>
</comment>
<evidence type="ECO:0000256" key="1">
    <source>
        <dbReference type="ARBA" id="ARBA00004304"/>
    </source>
</evidence>
<evidence type="ECO:0000256" key="5">
    <source>
        <dbReference type="ARBA" id="ARBA00022547"/>
    </source>
</evidence>
<comment type="subunit">
    <text evidence="13">F-type ATPases have 2 components, CF(1) - the catalytic core - and CF(0) - the membrane proton channel.</text>
</comment>
<dbReference type="GO" id="GO:0045259">
    <property type="term" value="C:proton-transporting ATP synthase complex"/>
    <property type="evidence" value="ECO:0007669"/>
    <property type="project" value="UniProtKB-KW"/>
</dbReference>
<dbReference type="PANTHER" id="PTHR36101">
    <property type="entry name" value="ATP SYNTHASE PROTEIN 8"/>
    <property type="match status" value="1"/>
</dbReference>
<comment type="function">
    <text evidence="13">Mitochondrial membrane ATP synthase (F(1)F(0) ATP synthase or Complex V) produces ATP from ADP in the presence of a proton gradient across the membrane which is generated by electron transport complexes of the respiratory chain. F-type ATPases consist of two structural domains, F(1) - containing the extramembraneous catalytic core and F(0) - containing the membrane proton channel, linked together by a central stalk and a peripheral stalk. During catalysis, ATP synthesis in the catalytic domain of F(1) is coupled via a rotary mechanism of the central stalk subunits to proton translocation. Part of the complex F(0) domain. Minor subunit located with subunit a in the membrane.</text>
</comment>
<proteinExistence type="inferred from homology"/>
<evidence type="ECO:0000256" key="10">
    <source>
        <dbReference type="ARBA" id="ARBA00023128"/>
    </source>
</evidence>
<keyword evidence="5 13" id="KW-0138">CF(0)</keyword>
<dbReference type="PANTHER" id="PTHR36101:SF1">
    <property type="entry name" value="ATP SYNTHASE PROTEIN 8"/>
    <property type="match status" value="1"/>
</dbReference>
<keyword evidence="12 13" id="KW-0066">ATP synthesis</keyword>
<dbReference type="Pfam" id="PF05933">
    <property type="entry name" value="Fun_ATP-synt_8"/>
    <property type="match status" value="1"/>
</dbReference>
<dbReference type="AlphaFoldDB" id="A0A023UMY0"/>
<sequence>MPQLVPFYFMNQLVYGLSFMLILIMIFSHYILPRMLFIFLSRIFMTKL</sequence>
<geneLocation type="mitochondrion" evidence="14"/>
<evidence type="ECO:0000256" key="7">
    <source>
        <dbReference type="ARBA" id="ARBA00022781"/>
    </source>
</evidence>
<comment type="subcellular location">
    <subcellularLocation>
        <location evidence="13">Mitochondrion inner membrane</location>
        <topology evidence="13">Single-pass membrane protein</topology>
    </subcellularLocation>
    <subcellularLocation>
        <location evidence="1">Mitochondrion membrane</location>
        <topology evidence="1">Single-pass membrane protein</topology>
    </subcellularLocation>
</comment>
<keyword evidence="14" id="KW-0378">Hydrolase</keyword>
<feature type="transmembrane region" description="Helical" evidence="13">
    <location>
        <begin position="12"/>
        <end position="32"/>
    </location>
</feature>
<accession>A0A023UMY0</accession>
<keyword evidence="9 13" id="KW-0406">Ion transport</keyword>
<reference evidence="14" key="1">
    <citation type="journal article" date="2014" name="Proc. Natl. Acad. Sci. U.S.A.">
        <title>Massive programmed translational jumping in mitochondria.</title>
        <authorList>
            <person name="Lang B.F."/>
            <person name="Jakubkova M."/>
            <person name="Hegedusova E."/>
            <person name="Daoud R."/>
            <person name="Forget L."/>
            <person name="Brejova B."/>
            <person name="Vinar T."/>
            <person name="Kosa P."/>
            <person name="Fricova D."/>
            <person name="Nebohacova M."/>
            <person name="Griac P."/>
            <person name="Tomaska L."/>
            <person name="Burger G."/>
            <person name="Nosek J."/>
        </authorList>
    </citation>
    <scope>NUCLEOTIDE SEQUENCE</scope>
    <source>
        <strain evidence="14">NRRL Y-17686</strain>
    </source>
</reference>
<keyword evidence="10 13" id="KW-0496">Mitochondrion</keyword>
<evidence type="ECO:0000256" key="6">
    <source>
        <dbReference type="ARBA" id="ARBA00022692"/>
    </source>
</evidence>
<gene>
    <name evidence="14" type="primary">atp8</name>
</gene>